<dbReference type="AlphaFoldDB" id="A0AAE1J6Z8"/>
<evidence type="ECO:0000313" key="1">
    <source>
        <dbReference type="EMBL" id="KAK4265032.1"/>
    </source>
</evidence>
<sequence>MMSFLPMKRLRHQWPILDMEKRGGKVEQETWYHCCILSGKLVWAVRIDIHMLDNGGRVGCESTAKLRREFPIQDLRYFILSIY</sequence>
<accession>A0AAE1J6Z8</accession>
<keyword evidence="2" id="KW-1185">Reference proteome</keyword>
<evidence type="ECO:0000313" key="2">
    <source>
        <dbReference type="Proteomes" id="UP001293593"/>
    </source>
</evidence>
<dbReference type="Proteomes" id="UP001293593">
    <property type="component" value="Unassembled WGS sequence"/>
</dbReference>
<organism evidence="1 2">
    <name type="scientific">Acacia crassicarpa</name>
    <name type="common">northern wattle</name>
    <dbReference type="NCBI Taxonomy" id="499986"/>
    <lineage>
        <taxon>Eukaryota</taxon>
        <taxon>Viridiplantae</taxon>
        <taxon>Streptophyta</taxon>
        <taxon>Embryophyta</taxon>
        <taxon>Tracheophyta</taxon>
        <taxon>Spermatophyta</taxon>
        <taxon>Magnoliopsida</taxon>
        <taxon>eudicotyledons</taxon>
        <taxon>Gunneridae</taxon>
        <taxon>Pentapetalae</taxon>
        <taxon>rosids</taxon>
        <taxon>fabids</taxon>
        <taxon>Fabales</taxon>
        <taxon>Fabaceae</taxon>
        <taxon>Caesalpinioideae</taxon>
        <taxon>mimosoid clade</taxon>
        <taxon>Acacieae</taxon>
        <taxon>Acacia</taxon>
    </lineage>
</organism>
<gene>
    <name evidence="1" type="ORF">QN277_026137</name>
</gene>
<protein>
    <submittedName>
        <fullName evidence="1">Uncharacterized protein</fullName>
    </submittedName>
</protein>
<comment type="caution">
    <text evidence="1">The sequence shown here is derived from an EMBL/GenBank/DDBJ whole genome shotgun (WGS) entry which is preliminary data.</text>
</comment>
<dbReference type="EMBL" id="JAWXYG010000008">
    <property type="protein sequence ID" value="KAK4265032.1"/>
    <property type="molecule type" value="Genomic_DNA"/>
</dbReference>
<name>A0AAE1J6Z8_9FABA</name>
<proteinExistence type="predicted"/>
<reference evidence="1" key="1">
    <citation type="submission" date="2023-10" db="EMBL/GenBank/DDBJ databases">
        <title>Chromosome-level genome of the transformable northern wattle, Acacia crassicarpa.</title>
        <authorList>
            <person name="Massaro I."/>
            <person name="Sinha N.R."/>
            <person name="Poethig S."/>
            <person name="Leichty A.R."/>
        </authorList>
    </citation>
    <scope>NUCLEOTIDE SEQUENCE</scope>
    <source>
        <strain evidence="1">Acra3RX</strain>
        <tissue evidence="1">Leaf</tissue>
    </source>
</reference>